<comment type="caution">
    <text evidence="2">The sequence shown here is derived from an EMBL/GenBank/DDBJ whole genome shotgun (WGS) entry which is preliminary data.</text>
</comment>
<keyword evidence="1" id="KW-0812">Transmembrane</keyword>
<name>A0A840XII0_9MICO</name>
<accession>A0A840XII0</accession>
<organism evidence="2 3">
    <name type="scientific">Microcella frigidaquae</name>
    <dbReference type="NCBI Taxonomy" id="424758"/>
    <lineage>
        <taxon>Bacteria</taxon>
        <taxon>Bacillati</taxon>
        <taxon>Actinomycetota</taxon>
        <taxon>Actinomycetes</taxon>
        <taxon>Micrococcales</taxon>
        <taxon>Microbacteriaceae</taxon>
        <taxon>Microcella</taxon>
    </lineage>
</organism>
<dbReference type="Proteomes" id="UP000552883">
    <property type="component" value="Unassembled WGS sequence"/>
</dbReference>
<evidence type="ECO:0000256" key="1">
    <source>
        <dbReference type="SAM" id="Phobius"/>
    </source>
</evidence>
<evidence type="ECO:0000313" key="2">
    <source>
        <dbReference type="EMBL" id="MBB5618126.1"/>
    </source>
</evidence>
<keyword evidence="3" id="KW-1185">Reference proteome</keyword>
<proteinExistence type="predicted"/>
<keyword evidence="1" id="KW-0472">Membrane</keyword>
<feature type="transmembrane region" description="Helical" evidence="1">
    <location>
        <begin position="7"/>
        <end position="26"/>
    </location>
</feature>
<protein>
    <submittedName>
        <fullName evidence="2">Uncharacterized protein involved in exopolysaccharide biosynthesis</fullName>
    </submittedName>
</protein>
<sequence length="34" mass="3581">MSARRIIWFAAVVLVIVGLGLLYQAGLLGNVAVP</sequence>
<evidence type="ECO:0000313" key="3">
    <source>
        <dbReference type="Proteomes" id="UP000552883"/>
    </source>
</evidence>
<gene>
    <name evidence="2" type="ORF">BJ959_001622</name>
</gene>
<keyword evidence="1" id="KW-1133">Transmembrane helix</keyword>
<dbReference type="AlphaFoldDB" id="A0A840XII0"/>
<dbReference type="EMBL" id="JACHBS010000001">
    <property type="protein sequence ID" value="MBB5618126.1"/>
    <property type="molecule type" value="Genomic_DNA"/>
</dbReference>
<reference evidence="2 3" key="1">
    <citation type="submission" date="2020-08" db="EMBL/GenBank/DDBJ databases">
        <title>Sequencing the genomes of 1000 actinobacteria strains.</title>
        <authorList>
            <person name="Klenk H.-P."/>
        </authorList>
    </citation>
    <scope>NUCLEOTIDE SEQUENCE [LARGE SCALE GENOMIC DNA]</scope>
    <source>
        <strain evidence="2 3">DSM 23889</strain>
    </source>
</reference>